<dbReference type="Proteomes" id="UP000031668">
    <property type="component" value="Unassembled WGS sequence"/>
</dbReference>
<name>A0A0C2IRK9_THEKT</name>
<evidence type="ECO:0000313" key="4">
    <source>
        <dbReference type="Proteomes" id="UP000031668"/>
    </source>
</evidence>
<keyword evidence="4" id="KW-1185">Reference proteome</keyword>
<dbReference type="AlphaFoldDB" id="A0A0C2IRK9"/>
<dbReference type="EMBL" id="JWZT01002968">
    <property type="protein sequence ID" value="KII68074.1"/>
    <property type="molecule type" value="Genomic_DNA"/>
</dbReference>
<evidence type="ECO:0000256" key="1">
    <source>
        <dbReference type="SAM" id="Phobius"/>
    </source>
</evidence>
<protein>
    <submittedName>
        <fullName evidence="3">Uncharacterized protein</fullName>
    </submittedName>
</protein>
<gene>
    <name evidence="2" type="ORF">RF11_04241</name>
    <name evidence="3" type="ORF">RF11_04242</name>
</gene>
<evidence type="ECO:0000313" key="3">
    <source>
        <dbReference type="EMBL" id="KII68074.1"/>
    </source>
</evidence>
<dbReference type="EMBL" id="JWZT01002968">
    <property type="protein sequence ID" value="KII68073.1"/>
    <property type="molecule type" value="Genomic_DNA"/>
</dbReference>
<evidence type="ECO:0000313" key="2">
    <source>
        <dbReference type="EMBL" id="KII68073.1"/>
    </source>
</evidence>
<feature type="transmembrane region" description="Helical" evidence="1">
    <location>
        <begin position="145"/>
        <end position="169"/>
    </location>
</feature>
<dbReference type="PROSITE" id="PS51257">
    <property type="entry name" value="PROKAR_LIPOPROTEIN"/>
    <property type="match status" value="1"/>
</dbReference>
<reference evidence="3 4" key="1">
    <citation type="journal article" date="2014" name="Genome Biol. Evol.">
        <title>The genome of the myxosporean Thelohanellus kitauei shows adaptations to nutrient acquisition within its fish host.</title>
        <authorList>
            <person name="Yang Y."/>
            <person name="Xiong J."/>
            <person name="Zhou Z."/>
            <person name="Huo F."/>
            <person name="Miao W."/>
            <person name="Ran C."/>
            <person name="Liu Y."/>
            <person name="Zhang J."/>
            <person name="Feng J."/>
            <person name="Wang M."/>
            <person name="Wang M."/>
            <person name="Wang L."/>
            <person name="Yao B."/>
        </authorList>
    </citation>
    <scope>NUCLEOTIDE SEQUENCE [LARGE SCALE GENOMIC DNA]</scope>
    <source>
        <strain evidence="3">Wuqing</strain>
    </source>
</reference>
<feature type="transmembrane region" description="Helical" evidence="1">
    <location>
        <begin position="6"/>
        <end position="23"/>
    </location>
</feature>
<keyword evidence="1" id="KW-1133">Transmembrane helix</keyword>
<proteinExistence type="predicted"/>
<comment type="caution">
    <text evidence="3">The sequence shown here is derived from an EMBL/GenBank/DDBJ whole genome shotgun (WGS) entry which is preliminary data.</text>
</comment>
<keyword evidence="1" id="KW-0812">Transmembrane</keyword>
<accession>A0A0C2IRK9</accession>
<sequence>MSEKSLYILTFVFVYGCFVLMEWHDNSFIKFREEYKIVEEIYRDTEFESQNKVIYWIHDKVRVLTKFCIINAILSRLLSHKIKSNLKRNFILFGSSGLLGKIFLIRVLVLAIEMILFCVYLKVIPSKIYLIAERSYSLTAHSTHIPIYITLIILVFLTTVMYRIFLYWFTDAMREFFDVINVLRHIF</sequence>
<organism evidence="3 4">
    <name type="scientific">Thelohanellus kitauei</name>
    <name type="common">Myxosporean</name>
    <dbReference type="NCBI Taxonomy" id="669202"/>
    <lineage>
        <taxon>Eukaryota</taxon>
        <taxon>Metazoa</taxon>
        <taxon>Cnidaria</taxon>
        <taxon>Myxozoa</taxon>
        <taxon>Myxosporea</taxon>
        <taxon>Bivalvulida</taxon>
        <taxon>Platysporina</taxon>
        <taxon>Myxobolidae</taxon>
        <taxon>Thelohanellus</taxon>
    </lineage>
</organism>
<feature type="transmembrane region" description="Helical" evidence="1">
    <location>
        <begin position="102"/>
        <end position="124"/>
    </location>
</feature>
<keyword evidence="1" id="KW-0472">Membrane</keyword>